<dbReference type="OrthoDB" id="9801834at2"/>
<dbReference type="STRING" id="1267768.BV394_09670"/>
<comment type="cofactor">
    <cofactor evidence="1">
        <name>pyridoxal 5'-phosphate</name>
        <dbReference type="ChEBI" id="CHEBI:597326"/>
    </cofactor>
</comment>
<dbReference type="InterPro" id="IPR015421">
    <property type="entry name" value="PyrdxlP-dep_Trfase_major"/>
</dbReference>
<dbReference type="PROSITE" id="PS00600">
    <property type="entry name" value="AA_TRANSFER_CLASS_3"/>
    <property type="match status" value="1"/>
</dbReference>
<dbReference type="Gene3D" id="3.40.640.10">
    <property type="entry name" value="Type I PLP-dependent aspartate aminotransferase-like (Major domain)"/>
    <property type="match status" value="1"/>
</dbReference>
<evidence type="ECO:0000256" key="2">
    <source>
        <dbReference type="ARBA" id="ARBA00008954"/>
    </source>
</evidence>
<accession>A0A1U7DIY8</accession>
<keyword evidence="5" id="KW-0808">Transferase</keyword>
<evidence type="ECO:0000256" key="3">
    <source>
        <dbReference type="ARBA" id="ARBA00022898"/>
    </source>
</evidence>
<accession>A0A2M9DAS1</accession>
<dbReference type="Proteomes" id="UP000187266">
    <property type="component" value="Chromosome"/>
</dbReference>
<evidence type="ECO:0000313" key="6">
    <source>
        <dbReference type="Proteomes" id="UP000187266"/>
    </source>
</evidence>
<evidence type="ECO:0000256" key="4">
    <source>
        <dbReference type="RuleBase" id="RU003560"/>
    </source>
</evidence>
<dbReference type="GO" id="GO:0030170">
    <property type="term" value="F:pyridoxal phosphate binding"/>
    <property type="evidence" value="ECO:0007669"/>
    <property type="project" value="InterPro"/>
</dbReference>
<dbReference type="PIRSF" id="PIRSF000521">
    <property type="entry name" value="Transaminase_4ab_Lys_Orn"/>
    <property type="match status" value="1"/>
</dbReference>
<keyword evidence="6" id="KW-1185">Reference proteome</keyword>
<proteinExistence type="inferred from homology"/>
<evidence type="ECO:0000313" key="5">
    <source>
        <dbReference type="EMBL" id="APX89952.1"/>
    </source>
</evidence>
<organism evidence="5 6">
    <name type="scientific">Brevirhabdus pacifica</name>
    <dbReference type="NCBI Taxonomy" id="1267768"/>
    <lineage>
        <taxon>Bacteria</taxon>
        <taxon>Pseudomonadati</taxon>
        <taxon>Pseudomonadota</taxon>
        <taxon>Alphaproteobacteria</taxon>
        <taxon>Rhodobacterales</taxon>
        <taxon>Paracoccaceae</taxon>
        <taxon>Brevirhabdus</taxon>
    </lineage>
</organism>
<dbReference type="SUPFAM" id="SSF53383">
    <property type="entry name" value="PLP-dependent transferases"/>
    <property type="match status" value="1"/>
</dbReference>
<gene>
    <name evidence="5" type="ORF">BV394_09670</name>
</gene>
<dbReference type="PANTHER" id="PTHR45688:SF13">
    <property type="entry name" value="ALANINE--GLYOXYLATE AMINOTRANSFERASE 2-LIKE"/>
    <property type="match status" value="1"/>
</dbReference>
<dbReference type="CDD" id="cd00610">
    <property type="entry name" value="OAT_like"/>
    <property type="match status" value="1"/>
</dbReference>
<dbReference type="InterPro" id="IPR049704">
    <property type="entry name" value="Aminotrans_3_PPA_site"/>
</dbReference>
<dbReference type="AlphaFoldDB" id="A0A1U7DIY8"/>
<dbReference type="Pfam" id="PF00202">
    <property type="entry name" value="Aminotran_3"/>
    <property type="match status" value="1"/>
</dbReference>
<dbReference type="RefSeq" id="WP_076979973.1">
    <property type="nucleotide sequence ID" value="NZ_CP019124.1"/>
</dbReference>
<keyword evidence="3 4" id="KW-0663">Pyridoxal phosphate</keyword>
<protein>
    <submittedName>
        <fullName evidence="5">Aspartate aminotransferase family protein</fullName>
    </submittedName>
</protein>
<name>A0A1U7DIY8_9RHOB</name>
<dbReference type="GO" id="GO:0008483">
    <property type="term" value="F:transaminase activity"/>
    <property type="evidence" value="ECO:0007669"/>
    <property type="project" value="UniProtKB-KW"/>
</dbReference>
<dbReference type="InterPro" id="IPR015422">
    <property type="entry name" value="PyrdxlP-dep_Trfase_small"/>
</dbReference>
<keyword evidence="5" id="KW-0032">Aminotransferase</keyword>
<dbReference type="InterPro" id="IPR015424">
    <property type="entry name" value="PyrdxlP-dep_Trfase"/>
</dbReference>
<dbReference type="InterPro" id="IPR005814">
    <property type="entry name" value="Aminotrans_3"/>
</dbReference>
<evidence type="ECO:0000256" key="1">
    <source>
        <dbReference type="ARBA" id="ARBA00001933"/>
    </source>
</evidence>
<sequence>MNQTETLLQRRERLLGPSVPTFYRDPVELVHGEGVWLWDADGRRYLDCYNNVAHVGHCHPRVVAAIAKQAGTLNTHSRYLHRGILDYVERLGARFGHGLSQMVPVCTGSEANDVAMRMAQAATGRTGFIATDATYHGNTALVSQLSTRRPPVGGYAGNIRLVPAPGGDVDAEAFASSVARAAQELEEAGHGLAGLMLCPIFANEGFPDVPPGYADAAVAAVRKAGGLVLCDEVQAGFGRVGSHFWGHELLGIAPDAVSMGKPMGNGHPVAGVMTRPDIMAAFRGAFGYFNTFGGNPVSAAAANATLSVIEDEDLVTKARDVGAYARERLAAIGHPLIAGLRGRGLFFGAELRHADGSAASDATADLVEAMRRRGVLLNRIGPEGNILKIRPPMVFDHGHADLMIATLTEALDEVAP</sequence>
<dbReference type="PANTHER" id="PTHR45688">
    <property type="match status" value="1"/>
</dbReference>
<dbReference type="Gene3D" id="3.90.1150.10">
    <property type="entry name" value="Aspartate Aminotransferase, domain 1"/>
    <property type="match status" value="1"/>
</dbReference>
<comment type="similarity">
    <text evidence="2 4">Belongs to the class-III pyridoxal-phosphate-dependent aminotransferase family.</text>
</comment>
<reference evidence="5 6" key="1">
    <citation type="submission" date="2017-01" db="EMBL/GenBank/DDBJ databases">
        <title>Genomic analysis of Xuhuaishuia manganoxidans DY6-4.</title>
        <authorList>
            <person name="Wang X."/>
        </authorList>
    </citation>
    <scope>NUCLEOTIDE SEQUENCE [LARGE SCALE GENOMIC DNA]</scope>
    <source>
        <strain evidence="5 6">DY6-4</strain>
    </source>
</reference>
<dbReference type="EMBL" id="CP019124">
    <property type="protein sequence ID" value="APX89952.1"/>
    <property type="molecule type" value="Genomic_DNA"/>
</dbReference>